<dbReference type="InterPro" id="IPR017871">
    <property type="entry name" value="ABC_transporter-like_CS"/>
</dbReference>
<dbReference type="Gene3D" id="3.40.50.300">
    <property type="entry name" value="P-loop containing nucleotide triphosphate hydrolases"/>
    <property type="match status" value="1"/>
</dbReference>
<evidence type="ECO:0000256" key="5">
    <source>
        <dbReference type="ARBA" id="ARBA00022840"/>
    </source>
</evidence>
<evidence type="ECO:0000256" key="6">
    <source>
        <dbReference type="ARBA" id="ARBA00022967"/>
    </source>
</evidence>
<evidence type="ECO:0000256" key="1">
    <source>
        <dbReference type="ARBA" id="ARBA00005417"/>
    </source>
</evidence>
<dbReference type="InterPro" id="IPR003439">
    <property type="entry name" value="ABC_transporter-like_ATP-bd"/>
</dbReference>
<dbReference type="GO" id="GO:0005524">
    <property type="term" value="F:ATP binding"/>
    <property type="evidence" value="ECO:0007669"/>
    <property type="project" value="UniProtKB-KW"/>
</dbReference>
<comment type="similarity">
    <text evidence="1">Belongs to the ABC transporter superfamily.</text>
</comment>
<comment type="caution">
    <text evidence="9">The sequence shown here is derived from an EMBL/GenBank/DDBJ whole genome shotgun (WGS) entry which is preliminary data.</text>
</comment>
<proteinExistence type="inferred from homology"/>
<dbReference type="InterPro" id="IPR047641">
    <property type="entry name" value="ABC_transpr_MalK/UgpC-like"/>
</dbReference>
<keyword evidence="7" id="KW-0472">Membrane</keyword>
<dbReference type="InterPro" id="IPR013611">
    <property type="entry name" value="Transp-assoc_OB_typ2"/>
</dbReference>
<keyword evidence="3" id="KW-1003">Cell membrane</keyword>
<dbReference type="InterPro" id="IPR003593">
    <property type="entry name" value="AAA+_ATPase"/>
</dbReference>
<feature type="domain" description="ABC transporter" evidence="8">
    <location>
        <begin position="3"/>
        <end position="237"/>
    </location>
</feature>
<evidence type="ECO:0000313" key="9">
    <source>
        <dbReference type="EMBL" id="MFD1695763.1"/>
    </source>
</evidence>
<evidence type="ECO:0000256" key="3">
    <source>
        <dbReference type="ARBA" id="ARBA00022475"/>
    </source>
</evidence>
<dbReference type="EMBL" id="JBHUFA010000002">
    <property type="protein sequence ID" value="MFD1695763.1"/>
    <property type="molecule type" value="Genomic_DNA"/>
</dbReference>
<evidence type="ECO:0000313" key="10">
    <source>
        <dbReference type="Proteomes" id="UP001597327"/>
    </source>
</evidence>
<sequence>MSILVSAARKLFGSHPALDDVSLSVAEGEFFVVLGPSGCGKSTLLRAIAGLEPLDEGAISLGGEQVAGPGLHVPPERRNVGVVFQSYALWPHMSVAQNVAFPLESAGASRSMVEGRVATCLETVELSAHAGRKPADLSGGQRQRVALARCLAQGARTVLMDEPLANLDPHLRAAMEEELAAFHQRSGATTLFITHDQREAMALADRMAVMWAGRVLQAGTPEELYDRPCDERVAGFIGRSSRLNVTVQAVRGPRALVLLGKRQVEVACGAEVAAGPARLMLRPEHLAVAGEASDLAGRVARVTYRGGVFEALVRVEGLDAPLLVNLPQRARIGDTLALKVTGGWLLPR</sequence>
<dbReference type="Gene3D" id="2.40.50.100">
    <property type="match status" value="1"/>
</dbReference>
<evidence type="ECO:0000259" key="8">
    <source>
        <dbReference type="PROSITE" id="PS50893"/>
    </source>
</evidence>
<dbReference type="SUPFAM" id="SSF50331">
    <property type="entry name" value="MOP-like"/>
    <property type="match status" value="1"/>
</dbReference>
<dbReference type="RefSeq" id="WP_149893739.1">
    <property type="nucleotide sequence ID" value="NZ_JBHUFA010000002.1"/>
</dbReference>
<keyword evidence="2" id="KW-0813">Transport</keyword>
<dbReference type="SMART" id="SM00382">
    <property type="entry name" value="AAA"/>
    <property type="match status" value="1"/>
</dbReference>
<accession>A0ABW4JX81</accession>
<dbReference type="Pfam" id="PF08402">
    <property type="entry name" value="TOBE_2"/>
    <property type="match status" value="1"/>
</dbReference>
<dbReference type="SUPFAM" id="SSF52540">
    <property type="entry name" value="P-loop containing nucleoside triphosphate hydrolases"/>
    <property type="match status" value="1"/>
</dbReference>
<keyword evidence="6" id="KW-1278">Translocase</keyword>
<reference evidence="10" key="1">
    <citation type="journal article" date="2019" name="Int. J. Syst. Evol. Microbiol.">
        <title>The Global Catalogue of Microorganisms (GCM) 10K type strain sequencing project: providing services to taxonomists for standard genome sequencing and annotation.</title>
        <authorList>
            <consortium name="The Broad Institute Genomics Platform"/>
            <consortium name="The Broad Institute Genome Sequencing Center for Infectious Disease"/>
            <person name="Wu L."/>
            <person name="Ma J."/>
        </authorList>
    </citation>
    <scope>NUCLEOTIDE SEQUENCE [LARGE SCALE GENOMIC DNA]</scope>
    <source>
        <strain evidence="10">JCM 3369</strain>
    </source>
</reference>
<dbReference type="PROSITE" id="PS00211">
    <property type="entry name" value="ABC_TRANSPORTER_1"/>
    <property type="match status" value="1"/>
</dbReference>
<dbReference type="InterPro" id="IPR027417">
    <property type="entry name" value="P-loop_NTPase"/>
</dbReference>
<organism evidence="9 10">
    <name type="scientific">Roseibium aestuarii</name>
    <dbReference type="NCBI Taxonomy" id="2600299"/>
    <lineage>
        <taxon>Bacteria</taxon>
        <taxon>Pseudomonadati</taxon>
        <taxon>Pseudomonadota</taxon>
        <taxon>Alphaproteobacteria</taxon>
        <taxon>Hyphomicrobiales</taxon>
        <taxon>Stappiaceae</taxon>
        <taxon>Roseibium</taxon>
    </lineage>
</organism>
<protein>
    <submittedName>
        <fullName evidence="9">ABC transporter ATP-binding protein</fullName>
    </submittedName>
</protein>
<name>A0ABW4JX81_9HYPH</name>
<keyword evidence="4" id="KW-0547">Nucleotide-binding</keyword>
<keyword evidence="10" id="KW-1185">Reference proteome</keyword>
<dbReference type="PANTHER" id="PTHR43875:SF15">
    <property type="entry name" value="TREHALOSE IMPORT ATP-BINDING PROTEIN SUGC"/>
    <property type="match status" value="1"/>
</dbReference>
<dbReference type="Proteomes" id="UP001597327">
    <property type="component" value="Unassembled WGS sequence"/>
</dbReference>
<evidence type="ECO:0000256" key="2">
    <source>
        <dbReference type="ARBA" id="ARBA00022448"/>
    </source>
</evidence>
<dbReference type="InterPro" id="IPR008995">
    <property type="entry name" value="Mo/tungstate-bd_C_term_dom"/>
</dbReference>
<keyword evidence="5 9" id="KW-0067">ATP-binding</keyword>
<gene>
    <name evidence="9" type="ORF">ACFSC7_09585</name>
</gene>
<evidence type="ECO:0000256" key="4">
    <source>
        <dbReference type="ARBA" id="ARBA00022741"/>
    </source>
</evidence>
<evidence type="ECO:0000256" key="7">
    <source>
        <dbReference type="ARBA" id="ARBA00023136"/>
    </source>
</evidence>
<dbReference type="PROSITE" id="PS50893">
    <property type="entry name" value="ABC_TRANSPORTER_2"/>
    <property type="match status" value="1"/>
</dbReference>
<dbReference type="Pfam" id="PF00005">
    <property type="entry name" value="ABC_tran"/>
    <property type="match status" value="1"/>
</dbReference>
<dbReference type="PANTHER" id="PTHR43875">
    <property type="entry name" value="MALTODEXTRIN IMPORT ATP-BINDING PROTEIN MSMX"/>
    <property type="match status" value="1"/>
</dbReference>